<dbReference type="CDD" id="cd00771">
    <property type="entry name" value="ThrRS_core"/>
    <property type="match status" value="1"/>
</dbReference>
<dbReference type="NCBIfam" id="TIGR00418">
    <property type="entry name" value="thrS"/>
    <property type="match status" value="1"/>
</dbReference>
<dbReference type="Gene3D" id="3.40.50.800">
    <property type="entry name" value="Anticodon-binding domain"/>
    <property type="match status" value="1"/>
</dbReference>
<dbReference type="EMBL" id="LYXE01000129">
    <property type="protein sequence ID" value="PDV97527.1"/>
    <property type="molecule type" value="Genomic_DNA"/>
</dbReference>
<dbReference type="InterPro" id="IPR002320">
    <property type="entry name" value="Thr-tRNA-ligase_IIa"/>
</dbReference>
<dbReference type="Proteomes" id="UP000220922">
    <property type="component" value="Unassembled WGS sequence"/>
</dbReference>
<keyword evidence="9 13" id="KW-0694">RNA-binding</keyword>
<keyword evidence="4 13" id="KW-0436">Ligase</keyword>
<keyword evidence="7 13" id="KW-0862">Zinc</keyword>
<organism evidence="15 16">
    <name type="scientific">Candidatus Chloroploca asiatica</name>
    <dbReference type="NCBI Taxonomy" id="1506545"/>
    <lineage>
        <taxon>Bacteria</taxon>
        <taxon>Bacillati</taxon>
        <taxon>Chloroflexota</taxon>
        <taxon>Chloroflexia</taxon>
        <taxon>Chloroflexales</taxon>
        <taxon>Chloroflexineae</taxon>
        <taxon>Oscillochloridaceae</taxon>
        <taxon>Candidatus Chloroploca</taxon>
    </lineage>
</organism>
<evidence type="ECO:0000256" key="12">
    <source>
        <dbReference type="ARBA" id="ARBA00049515"/>
    </source>
</evidence>
<dbReference type="InterPro" id="IPR004154">
    <property type="entry name" value="Anticodon-bd"/>
</dbReference>
<dbReference type="InterPro" id="IPR006195">
    <property type="entry name" value="aa-tRNA-synth_II"/>
</dbReference>
<dbReference type="FunFam" id="3.30.980.10:FF:000005">
    <property type="entry name" value="Threonyl-tRNA synthetase, mitochondrial"/>
    <property type="match status" value="1"/>
</dbReference>
<feature type="binding site" evidence="13">
    <location>
        <position position="465"/>
    </location>
    <ligand>
        <name>Zn(2+)</name>
        <dbReference type="ChEBI" id="CHEBI:29105"/>
        <note>catalytic</note>
    </ligand>
</feature>
<protein>
    <recommendedName>
        <fullName evidence="13">Threonine--tRNA ligase</fullName>
        <ecNumber evidence="13">6.1.1.3</ecNumber>
    </recommendedName>
    <alternativeName>
        <fullName evidence="13">Threonyl-tRNA synthetase</fullName>
        <shortName evidence="13">ThrRS</shortName>
    </alternativeName>
</protein>
<dbReference type="CDD" id="cd00860">
    <property type="entry name" value="ThrRS_anticodon"/>
    <property type="match status" value="1"/>
</dbReference>
<evidence type="ECO:0000313" key="16">
    <source>
        <dbReference type="Proteomes" id="UP000220922"/>
    </source>
</evidence>
<dbReference type="GO" id="GO:0005524">
    <property type="term" value="F:ATP binding"/>
    <property type="evidence" value="ECO:0007669"/>
    <property type="project" value="UniProtKB-UniRule"/>
</dbReference>
<dbReference type="InterPro" id="IPR018163">
    <property type="entry name" value="Thr/Ala-tRNA-synth_IIc_edit"/>
</dbReference>
<dbReference type="Pfam" id="PF07973">
    <property type="entry name" value="tRNA_SAD"/>
    <property type="match status" value="1"/>
</dbReference>
<dbReference type="GO" id="GO:0004829">
    <property type="term" value="F:threonine-tRNA ligase activity"/>
    <property type="evidence" value="ECO:0007669"/>
    <property type="project" value="UniProtKB-UniRule"/>
</dbReference>
<feature type="binding site" evidence="13">
    <location>
        <position position="339"/>
    </location>
    <ligand>
        <name>Zn(2+)</name>
        <dbReference type="ChEBI" id="CHEBI:29105"/>
        <note>catalytic</note>
    </ligand>
</feature>
<evidence type="ECO:0000256" key="2">
    <source>
        <dbReference type="ARBA" id="ARBA00022490"/>
    </source>
</evidence>
<feature type="binding site" evidence="13">
    <location>
        <position position="288"/>
    </location>
    <ligand>
        <name>Zn(2+)</name>
        <dbReference type="ChEBI" id="CHEBI:29105"/>
        <note>catalytic</note>
    </ligand>
</feature>
<dbReference type="RefSeq" id="WP_097654353.1">
    <property type="nucleotide sequence ID" value="NZ_LYXE01000129.1"/>
</dbReference>
<comment type="subcellular location">
    <subcellularLocation>
        <location evidence="13">Cytoplasm</location>
    </subcellularLocation>
</comment>
<dbReference type="FunFam" id="3.40.50.800:FF:000001">
    <property type="entry name" value="Threonine--tRNA ligase"/>
    <property type="match status" value="1"/>
</dbReference>
<evidence type="ECO:0000256" key="8">
    <source>
        <dbReference type="ARBA" id="ARBA00022840"/>
    </source>
</evidence>
<comment type="similarity">
    <text evidence="1 13">Belongs to the class-II aminoacyl-tRNA synthetase family.</text>
</comment>
<evidence type="ECO:0000256" key="11">
    <source>
        <dbReference type="ARBA" id="ARBA00023146"/>
    </source>
</evidence>
<dbReference type="PRINTS" id="PR01047">
    <property type="entry name" value="TRNASYNTHTHR"/>
</dbReference>
<dbReference type="OrthoDB" id="9802304at2"/>
<dbReference type="GO" id="GO:0046872">
    <property type="term" value="F:metal ion binding"/>
    <property type="evidence" value="ECO:0007669"/>
    <property type="project" value="UniProtKB-KW"/>
</dbReference>
<dbReference type="InterPro" id="IPR036621">
    <property type="entry name" value="Anticodon-bd_dom_sf"/>
</dbReference>
<dbReference type="Pfam" id="PF00587">
    <property type="entry name" value="tRNA-synt_2b"/>
    <property type="match status" value="1"/>
</dbReference>
<dbReference type="Pfam" id="PF03129">
    <property type="entry name" value="HGTP_anticodon"/>
    <property type="match status" value="1"/>
</dbReference>
<comment type="caution">
    <text evidence="15">The sequence shown here is derived from an EMBL/GenBank/DDBJ whole genome shotgun (WGS) entry which is preliminary data.</text>
</comment>
<dbReference type="FunFam" id="3.30.930.10:FF:000002">
    <property type="entry name" value="Threonine--tRNA ligase"/>
    <property type="match status" value="1"/>
</dbReference>
<dbReference type="GO" id="GO:0005737">
    <property type="term" value="C:cytoplasm"/>
    <property type="evidence" value="ECO:0007669"/>
    <property type="project" value="UniProtKB-SubCell"/>
</dbReference>
<feature type="domain" description="Aminoacyl-transfer RNA synthetases class-II family profile" evidence="14">
    <location>
        <begin position="195"/>
        <end position="488"/>
    </location>
</feature>
<comment type="subunit">
    <text evidence="13">Homodimer.</text>
</comment>
<keyword evidence="3 13" id="KW-0820">tRNA-binding</keyword>
<gene>
    <name evidence="13" type="primary">thrS</name>
    <name evidence="15" type="ORF">A9Q02_17885</name>
</gene>
<dbReference type="InterPro" id="IPR002314">
    <property type="entry name" value="aa-tRNA-synt_IIb"/>
</dbReference>
<keyword evidence="2 13" id="KW-0963">Cytoplasm</keyword>
<dbReference type="Gene3D" id="3.30.930.10">
    <property type="entry name" value="Bira Bifunctional Protein, Domain 2"/>
    <property type="match status" value="1"/>
</dbReference>
<dbReference type="Gene3D" id="3.30.54.20">
    <property type="match status" value="1"/>
</dbReference>
<keyword evidence="6 13" id="KW-0547">Nucleotide-binding</keyword>
<evidence type="ECO:0000256" key="10">
    <source>
        <dbReference type="ARBA" id="ARBA00022917"/>
    </source>
</evidence>
<evidence type="ECO:0000256" key="9">
    <source>
        <dbReference type="ARBA" id="ARBA00022884"/>
    </source>
</evidence>
<dbReference type="SUPFAM" id="SSF55681">
    <property type="entry name" value="Class II aaRS and biotin synthetases"/>
    <property type="match status" value="1"/>
</dbReference>
<dbReference type="SUPFAM" id="SSF55186">
    <property type="entry name" value="ThrRS/AlaRS common domain"/>
    <property type="match status" value="1"/>
</dbReference>
<evidence type="ECO:0000256" key="3">
    <source>
        <dbReference type="ARBA" id="ARBA00022555"/>
    </source>
</evidence>
<keyword evidence="8 13" id="KW-0067">ATP-binding</keyword>
<comment type="catalytic activity">
    <reaction evidence="12 13">
        <text>tRNA(Thr) + L-threonine + ATP = L-threonyl-tRNA(Thr) + AMP + diphosphate + H(+)</text>
        <dbReference type="Rhea" id="RHEA:24624"/>
        <dbReference type="Rhea" id="RHEA-COMP:9670"/>
        <dbReference type="Rhea" id="RHEA-COMP:9704"/>
        <dbReference type="ChEBI" id="CHEBI:15378"/>
        <dbReference type="ChEBI" id="CHEBI:30616"/>
        <dbReference type="ChEBI" id="CHEBI:33019"/>
        <dbReference type="ChEBI" id="CHEBI:57926"/>
        <dbReference type="ChEBI" id="CHEBI:78442"/>
        <dbReference type="ChEBI" id="CHEBI:78534"/>
        <dbReference type="ChEBI" id="CHEBI:456215"/>
        <dbReference type="EC" id="6.1.1.3"/>
    </reaction>
</comment>
<dbReference type="InterPro" id="IPR012947">
    <property type="entry name" value="tRNA_SAD"/>
</dbReference>
<sequence>MPVDPNNDPYYRLRHSLAHVMAQAVLEIFPEGKVAIGPPIENGFYYDFDLPRALTPDDLSTIEAGMRQIVARDVPFLFREVSADEARQLFHDQPYKLELIDGLAQGLDENGETAKGDTVISTYRQDTFEDLCRGPHLERTGQIDPASFKLMSIAGAYWRGDEKRPQLQRIYGTAWNDQAELEQYLWRLEEAKKRDHRRLGKELDLYSISDEVGAGLILWHPKGAMIRVIAEDFARQAHLKAGYEWVFSPHIGRAHLWETSGHLEFYKESMYAPMDIDGEAYYAKPMNCPFHIQIYQTHMRSYRDLPRRYAEYGTVYRYELSGALHGLTRVRGFTQDDAHIFCRPDQVEEEIGRALEFSLYVLRAFGLSDFTAYLSTRPEKYVGAPEDWERATAALERAVETHQLPYQVDEGGGAFYGPKIDLKVYDALGREWQLSTIQFDFNLPERFGLEYIGEDNQPHRPYMVHRALMGSMERFFGVLIEHYAGAFPLWLAPVQAVLIPITDAQIAYAERVRQQLVEAGLRVEVDTSRDRMQGKIRRAQLQKVPYMLIIGKKEEEASAVAVRLRSGEDLGAIPLDACLARMQEEIANRT</sequence>
<dbReference type="HAMAP" id="MF_00184">
    <property type="entry name" value="Thr_tRNA_synth"/>
    <property type="match status" value="1"/>
</dbReference>
<dbReference type="GO" id="GO:0006435">
    <property type="term" value="P:threonyl-tRNA aminoacylation"/>
    <property type="evidence" value="ECO:0007669"/>
    <property type="project" value="UniProtKB-UniRule"/>
</dbReference>
<dbReference type="GO" id="GO:0000049">
    <property type="term" value="F:tRNA binding"/>
    <property type="evidence" value="ECO:0007669"/>
    <property type="project" value="UniProtKB-KW"/>
</dbReference>
<dbReference type="Gene3D" id="3.30.980.10">
    <property type="entry name" value="Threonyl-trna Synthetase, Chain A, domain 2"/>
    <property type="match status" value="1"/>
</dbReference>
<keyword evidence="10 13" id="KW-0648">Protein biosynthesis</keyword>
<dbReference type="SMART" id="SM00863">
    <property type="entry name" value="tRNA_SAD"/>
    <property type="match status" value="1"/>
</dbReference>
<dbReference type="SUPFAM" id="SSF52954">
    <property type="entry name" value="Class II aaRS ABD-related"/>
    <property type="match status" value="1"/>
</dbReference>
<dbReference type="EC" id="6.1.1.3" evidence="13"/>
<comment type="cofactor">
    <cofactor evidence="13">
        <name>Zn(2+)</name>
        <dbReference type="ChEBI" id="CHEBI:29105"/>
    </cofactor>
    <text evidence="13">Binds 1 zinc ion per subunit.</text>
</comment>
<evidence type="ECO:0000313" key="15">
    <source>
        <dbReference type="EMBL" id="PDV97527.1"/>
    </source>
</evidence>
<reference evidence="15 16" key="1">
    <citation type="submission" date="2016-05" db="EMBL/GenBank/DDBJ databases">
        <authorList>
            <person name="Lavstsen T."/>
            <person name="Jespersen J.S."/>
        </authorList>
    </citation>
    <scope>NUCLEOTIDE SEQUENCE [LARGE SCALE GENOMIC DNA]</scope>
    <source>
        <strain evidence="15 16">B7-9</strain>
    </source>
</reference>
<proteinExistence type="inferred from homology"/>
<evidence type="ECO:0000256" key="1">
    <source>
        <dbReference type="ARBA" id="ARBA00008226"/>
    </source>
</evidence>
<evidence type="ECO:0000256" key="4">
    <source>
        <dbReference type="ARBA" id="ARBA00022598"/>
    </source>
</evidence>
<dbReference type="InterPro" id="IPR045864">
    <property type="entry name" value="aa-tRNA-synth_II/BPL/LPL"/>
</dbReference>
<keyword evidence="16" id="KW-1185">Reference proteome</keyword>
<evidence type="ECO:0000256" key="13">
    <source>
        <dbReference type="HAMAP-Rule" id="MF_00184"/>
    </source>
</evidence>
<evidence type="ECO:0000256" key="7">
    <source>
        <dbReference type="ARBA" id="ARBA00022833"/>
    </source>
</evidence>
<comment type="caution">
    <text evidence="13">Lacks conserved residue(s) required for the propagation of feature annotation.</text>
</comment>
<dbReference type="PROSITE" id="PS50862">
    <property type="entry name" value="AA_TRNA_LIGASE_II"/>
    <property type="match status" value="1"/>
</dbReference>
<evidence type="ECO:0000259" key="14">
    <source>
        <dbReference type="PROSITE" id="PS50862"/>
    </source>
</evidence>
<dbReference type="InterPro" id="IPR047246">
    <property type="entry name" value="ThrRS_anticodon"/>
</dbReference>
<dbReference type="InterPro" id="IPR033728">
    <property type="entry name" value="ThrRS_core"/>
</dbReference>
<dbReference type="AlphaFoldDB" id="A0A2H3L315"/>
<keyword evidence="5 13" id="KW-0479">Metal-binding</keyword>
<evidence type="ECO:0000256" key="5">
    <source>
        <dbReference type="ARBA" id="ARBA00022723"/>
    </source>
</evidence>
<dbReference type="PANTHER" id="PTHR11451">
    <property type="entry name" value="THREONINE-TRNA LIGASE"/>
    <property type="match status" value="1"/>
</dbReference>
<dbReference type="PANTHER" id="PTHR11451:SF44">
    <property type="entry name" value="THREONINE--TRNA LIGASE, CHLOROPLASTIC_MITOCHONDRIAL 2"/>
    <property type="match status" value="1"/>
</dbReference>
<evidence type="ECO:0000256" key="6">
    <source>
        <dbReference type="ARBA" id="ARBA00022741"/>
    </source>
</evidence>
<name>A0A2H3L315_9CHLR</name>
<accession>A0A2H3L315</accession>
<keyword evidence="11 13" id="KW-0030">Aminoacyl-tRNA synthetase</keyword>